<dbReference type="AlphaFoldDB" id="A0A2U9CMN4"/>
<reference evidence="1 3" key="1">
    <citation type="submission" date="2017-12" db="EMBL/GenBank/DDBJ databases">
        <title>Integrating genomic resources of turbot (Scophthalmus maximus) in depth evaluation of genetic and physical mapping variation across individuals.</title>
        <authorList>
            <person name="Martinez P."/>
        </authorList>
    </citation>
    <scope>NUCLEOTIDE SEQUENCE [LARGE SCALE GENOMIC DNA]</scope>
</reference>
<organism evidence="1 3">
    <name type="scientific">Scophthalmus maximus</name>
    <name type="common">Turbot</name>
    <name type="synonym">Psetta maxima</name>
    <dbReference type="NCBI Taxonomy" id="52904"/>
    <lineage>
        <taxon>Eukaryota</taxon>
        <taxon>Metazoa</taxon>
        <taxon>Chordata</taxon>
        <taxon>Craniata</taxon>
        <taxon>Vertebrata</taxon>
        <taxon>Euteleostomi</taxon>
        <taxon>Actinopterygii</taxon>
        <taxon>Neopterygii</taxon>
        <taxon>Teleostei</taxon>
        <taxon>Neoteleostei</taxon>
        <taxon>Acanthomorphata</taxon>
        <taxon>Carangaria</taxon>
        <taxon>Pleuronectiformes</taxon>
        <taxon>Pleuronectoidei</taxon>
        <taxon>Scophthalmidae</taxon>
        <taxon>Scophthalmus</taxon>
    </lineage>
</organism>
<accession>A0A2U9CMN4</accession>
<evidence type="ECO:0000313" key="2">
    <source>
        <dbReference type="EMBL" id="KAF0025056.1"/>
    </source>
</evidence>
<name>A0A2U9CMN4_SCOMX</name>
<reference evidence="2 4" key="2">
    <citation type="submission" date="2019-06" db="EMBL/GenBank/DDBJ databases">
        <title>Draft genomes of female and male turbot (Scophthalmus maximus).</title>
        <authorList>
            <person name="Xu H."/>
            <person name="Xu X.-W."/>
            <person name="Shao C."/>
            <person name="Chen S."/>
        </authorList>
    </citation>
    <scope>NUCLEOTIDE SEQUENCE [LARGE SCALE GENOMIC DNA]</scope>
    <source>
        <strain evidence="2">Ysfricsl-2016a</strain>
        <tissue evidence="2">Blood</tissue>
    </source>
</reference>
<protein>
    <submittedName>
        <fullName evidence="1">Uncharacterized protein</fullName>
    </submittedName>
</protein>
<dbReference type="Proteomes" id="UP000246464">
    <property type="component" value="Chromosome 18"/>
</dbReference>
<gene>
    <name evidence="2" type="ORF">F2P81_021937</name>
    <name evidence="1" type="ORF">SMAX5B_020252</name>
</gene>
<dbReference type="EMBL" id="CP026260">
    <property type="protein sequence ID" value="AWP17230.1"/>
    <property type="molecule type" value="Genomic_DNA"/>
</dbReference>
<dbReference type="EMBL" id="VEVO01000020">
    <property type="protein sequence ID" value="KAF0025056.1"/>
    <property type="molecule type" value="Genomic_DNA"/>
</dbReference>
<sequence>MGRKRAGRRNEPERNDEDRVTKERFFLPCCRTTAEYVLLLGSSLSVRHMFHAHCTGESIPRHFLLRHSLRRMAEGVLDARDGTTSRAIQSIYKTRSYRQLRRRGPTFQ</sequence>
<evidence type="ECO:0000313" key="3">
    <source>
        <dbReference type="Proteomes" id="UP000246464"/>
    </source>
</evidence>
<evidence type="ECO:0000313" key="4">
    <source>
        <dbReference type="Proteomes" id="UP000438429"/>
    </source>
</evidence>
<proteinExistence type="predicted"/>
<evidence type="ECO:0000313" key="1">
    <source>
        <dbReference type="EMBL" id="AWP17230.1"/>
    </source>
</evidence>
<keyword evidence="3" id="KW-1185">Reference proteome</keyword>
<dbReference type="Proteomes" id="UP000438429">
    <property type="component" value="Unassembled WGS sequence"/>
</dbReference>